<evidence type="ECO:0000259" key="1">
    <source>
        <dbReference type="Pfam" id="PF01936"/>
    </source>
</evidence>
<proteinExistence type="predicted"/>
<evidence type="ECO:0000313" key="3">
    <source>
        <dbReference type="Proteomes" id="UP000731907"/>
    </source>
</evidence>
<dbReference type="InterPro" id="IPR021139">
    <property type="entry name" value="NYN"/>
</dbReference>
<dbReference type="RefSeq" id="WP_217765732.1">
    <property type="nucleotide sequence ID" value="NZ_JAAATX020000017.1"/>
</dbReference>
<gene>
    <name evidence="2" type="ORF">GU927_019380</name>
</gene>
<dbReference type="Proteomes" id="UP000731907">
    <property type="component" value="Unassembled WGS sequence"/>
</dbReference>
<evidence type="ECO:0000313" key="2">
    <source>
        <dbReference type="EMBL" id="MBU9700009.1"/>
    </source>
</evidence>
<keyword evidence="3" id="KW-1185">Reference proteome</keyword>
<organism evidence="2 3">
    <name type="scientific">Paragemmobacter amnigenus</name>
    <dbReference type="NCBI Taxonomy" id="2852097"/>
    <lineage>
        <taxon>Bacteria</taxon>
        <taxon>Pseudomonadati</taxon>
        <taxon>Pseudomonadota</taxon>
        <taxon>Alphaproteobacteria</taxon>
        <taxon>Rhodobacterales</taxon>
        <taxon>Paracoccaceae</taxon>
        <taxon>Paragemmobacter</taxon>
    </lineage>
</organism>
<dbReference type="Pfam" id="PF01936">
    <property type="entry name" value="NYN"/>
    <property type="match status" value="1"/>
</dbReference>
<dbReference type="EMBL" id="JAAATX020000017">
    <property type="protein sequence ID" value="MBU9700009.1"/>
    <property type="molecule type" value="Genomic_DNA"/>
</dbReference>
<protein>
    <submittedName>
        <fullName evidence="2">NYN domain-containing protein</fullName>
    </submittedName>
</protein>
<comment type="caution">
    <text evidence="2">The sequence shown here is derived from an EMBL/GenBank/DDBJ whole genome shotgun (WGS) entry which is preliminary data.</text>
</comment>
<sequence length="392" mass="44624">MPVDLIRASYGQEEERPDDAMIGNFGDRNPERMDFPAEKITPENWTKHRAAQEVFAEQAIKHVGAKLETHRVLVLVDLQGMYLGLHKWLRSQEFPIEGGLVLSRFATFQILDVFDRIKQRILQSTDGPFKDFESVLQSIGQAEPGGSIPLQPKSTYVKFIPQFEIFYAPAPLDQIEWQLRKEAKAGSTLAMQQLKKAETGVLANHLFERDYSAYDDFVEKLKANPEYSKSEQGFFNYYVGPKGLMFFDEKEVDTRIVIRAMDALYNYEADSVCVVSSDQDFMPLHDRARDFGIRTFHADLAKFLTTDRIAKKFKELGDNFLRGCFDPSWPMKIVIEACSGSLNGITTQAIFTLSETEFSALCGLHNSLNDFHLVPNIQADGRASFSLYRPLK</sequence>
<name>A0ABS6J8F8_9RHOB</name>
<feature type="domain" description="NYN" evidence="1">
    <location>
        <begin position="230"/>
        <end position="295"/>
    </location>
</feature>
<accession>A0ABS6J8F8</accession>
<reference evidence="2 3" key="1">
    <citation type="submission" date="2021-06" db="EMBL/GenBank/DDBJ databases">
        <title>Rhodobacteraceae bacterium strain HSP-20.</title>
        <authorList>
            <person name="Chen W.-M."/>
        </authorList>
    </citation>
    <scope>NUCLEOTIDE SEQUENCE [LARGE SCALE GENOMIC DNA]</scope>
    <source>
        <strain evidence="2 3">HSP-20</strain>
    </source>
</reference>